<dbReference type="GO" id="GO:0044781">
    <property type="term" value="P:bacterial-type flagellum organization"/>
    <property type="evidence" value="ECO:0007669"/>
    <property type="project" value="UniProtKB-UniRule"/>
</dbReference>
<evidence type="ECO:0000256" key="4">
    <source>
        <dbReference type="ARBA" id="ARBA00023136"/>
    </source>
</evidence>
<evidence type="ECO:0000256" key="7">
    <source>
        <dbReference type="RuleBase" id="RU362064"/>
    </source>
</evidence>
<dbReference type="PANTHER" id="PTHR38766:SF1">
    <property type="entry name" value="FLAGELLAR PROTEIN FLIO"/>
    <property type="match status" value="1"/>
</dbReference>
<proteinExistence type="inferred from homology"/>
<dbReference type="Pfam" id="PF04347">
    <property type="entry name" value="FliO"/>
    <property type="match status" value="1"/>
</dbReference>
<dbReference type="EMBL" id="CYHA01000002">
    <property type="protein sequence ID" value="CUA82278.1"/>
    <property type="molecule type" value="Genomic_DNA"/>
</dbReference>
<comment type="similarity">
    <text evidence="6 7">Belongs to the FliO/MopB family.</text>
</comment>
<dbReference type="Proteomes" id="UP000243535">
    <property type="component" value="Unassembled WGS sequence"/>
</dbReference>
<evidence type="ECO:0000256" key="2">
    <source>
        <dbReference type="ARBA" id="ARBA00022692"/>
    </source>
</evidence>
<dbReference type="GO" id="GO:0009425">
    <property type="term" value="C:bacterial-type flagellum basal body"/>
    <property type="evidence" value="ECO:0007669"/>
    <property type="project" value="UniProtKB-SubCell"/>
</dbReference>
<evidence type="ECO:0000256" key="5">
    <source>
        <dbReference type="ARBA" id="ARBA00023143"/>
    </source>
</evidence>
<dbReference type="PANTHER" id="PTHR38766">
    <property type="entry name" value="FLAGELLAR PROTEIN FLIO"/>
    <property type="match status" value="1"/>
</dbReference>
<dbReference type="GO" id="GO:0005886">
    <property type="term" value="C:plasma membrane"/>
    <property type="evidence" value="ECO:0007669"/>
    <property type="project" value="UniProtKB-SubCell"/>
</dbReference>
<dbReference type="InterPro" id="IPR022781">
    <property type="entry name" value="Flagellar_biosynth_FliO"/>
</dbReference>
<feature type="transmembrane region" description="Helical" evidence="7">
    <location>
        <begin position="30"/>
        <end position="52"/>
    </location>
</feature>
<evidence type="ECO:0000313" key="9">
    <source>
        <dbReference type="Proteomes" id="UP000243535"/>
    </source>
</evidence>
<evidence type="ECO:0000313" key="8">
    <source>
        <dbReference type="EMBL" id="CUA82278.1"/>
    </source>
</evidence>
<keyword evidence="1 7" id="KW-1003">Cell membrane</keyword>
<keyword evidence="3 7" id="KW-1133">Transmembrane helix</keyword>
<keyword evidence="8" id="KW-0966">Cell projection</keyword>
<evidence type="ECO:0000256" key="3">
    <source>
        <dbReference type="ARBA" id="ARBA00022989"/>
    </source>
</evidence>
<keyword evidence="9" id="KW-1185">Reference proteome</keyword>
<organism evidence="8 9">
    <name type="scientific">Gulbenkiania indica</name>
    <dbReference type="NCBI Taxonomy" id="375574"/>
    <lineage>
        <taxon>Bacteria</taxon>
        <taxon>Pseudomonadati</taxon>
        <taxon>Pseudomonadota</taxon>
        <taxon>Betaproteobacteria</taxon>
        <taxon>Neisseriales</taxon>
        <taxon>Chromobacteriaceae</taxon>
        <taxon>Gulbenkiania</taxon>
    </lineage>
</organism>
<keyword evidence="8" id="KW-0282">Flagellum</keyword>
<keyword evidence="2 7" id="KW-0812">Transmembrane</keyword>
<gene>
    <name evidence="8" type="ORF">Ga0061063_1143</name>
</gene>
<name>A0A0K6GUL3_9NEIS</name>
<sequence length="143" mass="15038">MYAGLASPAWAAGAAAAALPAVTAPTPLSSMLQMVLGLALVLALIVAMAWLFRRFAGGMMAGNGRVRVIGGTLIGQRERVVIVEVEGEWLVLGVTPHAVNLLTRQPRPDDAPSAAAAVPAEPFSRWLKTALDRASRRDDTPRS</sequence>
<dbReference type="NCBIfam" id="TIGR03500">
    <property type="entry name" value="FliO_TIGR"/>
    <property type="match status" value="1"/>
</dbReference>
<protein>
    <recommendedName>
        <fullName evidence="7">Flagellar protein</fullName>
    </recommendedName>
</protein>
<keyword evidence="5 7" id="KW-0975">Bacterial flagellum</keyword>
<reference evidence="9" key="1">
    <citation type="submission" date="2015-08" db="EMBL/GenBank/DDBJ databases">
        <authorList>
            <person name="Varghese N."/>
        </authorList>
    </citation>
    <scope>NUCLEOTIDE SEQUENCE [LARGE SCALE GENOMIC DNA]</scope>
    <source>
        <strain evidence="9">DSM 17901</strain>
    </source>
</reference>
<dbReference type="InterPro" id="IPR052205">
    <property type="entry name" value="FliO/MopB"/>
</dbReference>
<dbReference type="AlphaFoldDB" id="A0A0K6GUL3"/>
<evidence type="ECO:0000256" key="1">
    <source>
        <dbReference type="ARBA" id="ARBA00022475"/>
    </source>
</evidence>
<evidence type="ECO:0000256" key="6">
    <source>
        <dbReference type="ARBA" id="ARBA00037937"/>
    </source>
</evidence>
<keyword evidence="8" id="KW-0969">Cilium</keyword>
<keyword evidence="4 7" id="KW-0472">Membrane</keyword>
<accession>A0A0K6GUL3</accession>
<dbReference type="STRING" id="375574.GCA_001418035_00936"/>
<comment type="subcellular location">
    <subcellularLocation>
        <location evidence="7">Cell membrane</location>
    </subcellularLocation>
    <subcellularLocation>
        <location evidence="7">Bacterial flagellum basal body</location>
    </subcellularLocation>
</comment>